<dbReference type="RefSeq" id="XP_001452752.1">
    <property type="nucleotide sequence ID" value="XM_001452715.1"/>
</dbReference>
<keyword evidence="2" id="KW-1185">Reference proteome</keyword>
<gene>
    <name evidence="1" type="ORF">GSPATT00002755001</name>
</gene>
<dbReference type="EMBL" id="CT868540">
    <property type="protein sequence ID" value="CAK85355.1"/>
    <property type="molecule type" value="Genomic_DNA"/>
</dbReference>
<dbReference type="AlphaFoldDB" id="A0DQN8"/>
<sequence length="88" mass="10106">MDQSKIVHGQSLKFAIICLLSTKMRDDNSNSLQSMNSTGQILISVYQYQIQDYSSNIYCKTKNLDQKLSNFILIYSSKVDKRFSKKIG</sequence>
<dbReference type="HOGENOM" id="CLU_2473795_0_0_1"/>
<evidence type="ECO:0000313" key="1">
    <source>
        <dbReference type="EMBL" id="CAK85355.1"/>
    </source>
</evidence>
<reference evidence="1 2" key="1">
    <citation type="journal article" date="2006" name="Nature">
        <title>Global trends of whole-genome duplications revealed by the ciliate Paramecium tetraurelia.</title>
        <authorList>
            <consortium name="Genoscope"/>
            <person name="Aury J.-M."/>
            <person name="Jaillon O."/>
            <person name="Duret L."/>
            <person name="Noel B."/>
            <person name="Jubin C."/>
            <person name="Porcel B.M."/>
            <person name="Segurens B."/>
            <person name="Daubin V."/>
            <person name="Anthouard V."/>
            <person name="Aiach N."/>
            <person name="Arnaiz O."/>
            <person name="Billaut A."/>
            <person name="Beisson J."/>
            <person name="Blanc I."/>
            <person name="Bouhouche K."/>
            <person name="Camara F."/>
            <person name="Duharcourt S."/>
            <person name="Guigo R."/>
            <person name="Gogendeau D."/>
            <person name="Katinka M."/>
            <person name="Keller A.-M."/>
            <person name="Kissmehl R."/>
            <person name="Klotz C."/>
            <person name="Koll F."/>
            <person name="Le Moue A."/>
            <person name="Lepere C."/>
            <person name="Malinsky S."/>
            <person name="Nowacki M."/>
            <person name="Nowak J.K."/>
            <person name="Plattner H."/>
            <person name="Poulain J."/>
            <person name="Ruiz F."/>
            <person name="Serrano V."/>
            <person name="Zagulski M."/>
            <person name="Dessen P."/>
            <person name="Betermier M."/>
            <person name="Weissenbach J."/>
            <person name="Scarpelli C."/>
            <person name="Schachter V."/>
            <person name="Sperling L."/>
            <person name="Meyer E."/>
            <person name="Cohen J."/>
            <person name="Wincker P."/>
        </authorList>
    </citation>
    <scope>NUCLEOTIDE SEQUENCE [LARGE SCALE GENOMIC DNA]</scope>
    <source>
        <strain evidence="1 2">Stock d4-2</strain>
    </source>
</reference>
<dbReference type="OrthoDB" id="10485497at2759"/>
<protein>
    <submittedName>
        <fullName evidence="1">Uncharacterized protein</fullName>
    </submittedName>
</protein>
<dbReference type="KEGG" id="ptm:GSPATT00002755001"/>
<dbReference type="Proteomes" id="UP000000600">
    <property type="component" value="Unassembled WGS sequence"/>
</dbReference>
<accession>A0DQN8</accession>
<dbReference type="InParanoid" id="A0DQN8"/>
<evidence type="ECO:0000313" key="2">
    <source>
        <dbReference type="Proteomes" id="UP000000600"/>
    </source>
</evidence>
<proteinExistence type="predicted"/>
<dbReference type="GeneID" id="5038537"/>
<organism evidence="1 2">
    <name type="scientific">Paramecium tetraurelia</name>
    <dbReference type="NCBI Taxonomy" id="5888"/>
    <lineage>
        <taxon>Eukaryota</taxon>
        <taxon>Sar</taxon>
        <taxon>Alveolata</taxon>
        <taxon>Ciliophora</taxon>
        <taxon>Intramacronucleata</taxon>
        <taxon>Oligohymenophorea</taxon>
        <taxon>Peniculida</taxon>
        <taxon>Parameciidae</taxon>
        <taxon>Paramecium</taxon>
    </lineage>
</organism>
<name>A0DQN8_PARTE</name>